<name>A0ACB7PKW5_9PEZI</name>
<proteinExistence type="predicted"/>
<dbReference type="Proteomes" id="UP000724584">
    <property type="component" value="Unassembled WGS sequence"/>
</dbReference>
<evidence type="ECO:0000313" key="2">
    <source>
        <dbReference type="Proteomes" id="UP000724584"/>
    </source>
</evidence>
<comment type="caution">
    <text evidence="1">The sequence shown here is derived from an EMBL/GenBank/DDBJ whole genome shotgun (WGS) entry which is preliminary data.</text>
</comment>
<keyword evidence="2" id="KW-1185">Reference proteome</keyword>
<accession>A0ACB7PKW5</accession>
<protein>
    <submittedName>
        <fullName evidence="1">Uncharacterized protein</fullName>
    </submittedName>
</protein>
<evidence type="ECO:0000313" key="1">
    <source>
        <dbReference type="EMBL" id="KAH6649864.1"/>
    </source>
</evidence>
<sequence length="70" mass="7886">MKRSRAVQTEGRAQQRRDAARGSDVEVDLVHSIVNRVKYDRSCLSVAIPDVRARSGSKAATIGRFEEWEI</sequence>
<gene>
    <name evidence="1" type="ORF">F5144DRAFT_588483</name>
</gene>
<organism evidence="1 2">
    <name type="scientific">Chaetomium tenue</name>
    <dbReference type="NCBI Taxonomy" id="1854479"/>
    <lineage>
        <taxon>Eukaryota</taxon>
        <taxon>Fungi</taxon>
        <taxon>Dikarya</taxon>
        <taxon>Ascomycota</taxon>
        <taxon>Pezizomycotina</taxon>
        <taxon>Sordariomycetes</taxon>
        <taxon>Sordariomycetidae</taxon>
        <taxon>Sordariales</taxon>
        <taxon>Chaetomiaceae</taxon>
        <taxon>Chaetomium</taxon>
    </lineage>
</organism>
<reference evidence="1 2" key="1">
    <citation type="journal article" date="2021" name="Nat. Commun.">
        <title>Genetic determinants of endophytism in the Arabidopsis root mycobiome.</title>
        <authorList>
            <person name="Mesny F."/>
            <person name="Miyauchi S."/>
            <person name="Thiergart T."/>
            <person name="Pickel B."/>
            <person name="Atanasova L."/>
            <person name="Karlsson M."/>
            <person name="Huettel B."/>
            <person name="Barry K.W."/>
            <person name="Haridas S."/>
            <person name="Chen C."/>
            <person name="Bauer D."/>
            <person name="Andreopoulos W."/>
            <person name="Pangilinan J."/>
            <person name="LaButti K."/>
            <person name="Riley R."/>
            <person name="Lipzen A."/>
            <person name="Clum A."/>
            <person name="Drula E."/>
            <person name="Henrissat B."/>
            <person name="Kohler A."/>
            <person name="Grigoriev I.V."/>
            <person name="Martin F.M."/>
            <person name="Hacquard S."/>
        </authorList>
    </citation>
    <scope>NUCLEOTIDE SEQUENCE [LARGE SCALE GENOMIC DNA]</scope>
    <source>
        <strain evidence="1 2">MPI-SDFR-AT-0079</strain>
    </source>
</reference>
<dbReference type="EMBL" id="JAGIZQ010000001">
    <property type="protein sequence ID" value="KAH6649864.1"/>
    <property type="molecule type" value="Genomic_DNA"/>
</dbReference>